<feature type="region of interest" description="Disordered" evidence="6">
    <location>
        <begin position="1"/>
        <end position="38"/>
    </location>
</feature>
<feature type="region of interest" description="Disordered" evidence="6">
    <location>
        <begin position="308"/>
        <end position="336"/>
    </location>
</feature>
<evidence type="ECO:0000256" key="2">
    <source>
        <dbReference type="ARBA" id="ARBA00023015"/>
    </source>
</evidence>
<evidence type="ECO:0000256" key="6">
    <source>
        <dbReference type="SAM" id="MobiDB-lite"/>
    </source>
</evidence>
<dbReference type="Gene3D" id="3.30.730.10">
    <property type="entry name" value="AP2/ERF domain"/>
    <property type="match status" value="1"/>
</dbReference>
<accession>A0AAE0BK47</accession>
<reference evidence="8 9" key="1">
    <citation type="journal article" date="2015" name="Genome Biol. Evol.">
        <title>Comparative Genomics of a Bacterivorous Green Alga Reveals Evolutionary Causalities and Consequences of Phago-Mixotrophic Mode of Nutrition.</title>
        <authorList>
            <person name="Burns J.A."/>
            <person name="Paasch A."/>
            <person name="Narechania A."/>
            <person name="Kim E."/>
        </authorList>
    </citation>
    <scope>NUCLEOTIDE SEQUENCE [LARGE SCALE GENOMIC DNA]</scope>
    <source>
        <strain evidence="8 9">PLY_AMNH</strain>
    </source>
</reference>
<evidence type="ECO:0000256" key="4">
    <source>
        <dbReference type="ARBA" id="ARBA00023163"/>
    </source>
</evidence>
<sequence>MPPKESKRTTSRGTKRKAEEAESQVEHPTGGAGFERNGVAHDDFTVKGKKKPHAIGPWIQNNTLFSRVMGDKRHLDIGTEDLGPTAKRHGDSVPGYLGVYTEGSKFLSERDRRPAWSLEYDGGYDVCIWDRANAVKQWVAHRRTADEAAKVYDSVALAYDGAQADTNYAYPAGDVSLQKDSPGKLLVLEACRLLELEDMMDKDCMKADTEKIAQFREKVFTECATKAPNANSVKILATQLAWFTMSLKDEVIFPHWRGAKLQELVESLRTVDTLGGRDTKMNAILPHGNDFSVCFKGLTSHLGLGEGANRTTNLGSRPGNLSSGPEKDTSDYSKME</sequence>
<evidence type="ECO:0000256" key="3">
    <source>
        <dbReference type="ARBA" id="ARBA00023125"/>
    </source>
</evidence>
<dbReference type="InterPro" id="IPR001471">
    <property type="entry name" value="AP2/ERF_dom"/>
</dbReference>
<feature type="domain" description="AP2/ERF" evidence="7">
    <location>
        <begin position="95"/>
        <end position="169"/>
    </location>
</feature>
<keyword evidence="9" id="KW-1185">Reference proteome</keyword>
<dbReference type="GO" id="GO:0005634">
    <property type="term" value="C:nucleus"/>
    <property type="evidence" value="ECO:0007669"/>
    <property type="project" value="UniProtKB-SubCell"/>
</dbReference>
<organism evidence="8 9">
    <name type="scientific">Cymbomonas tetramitiformis</name>
    <dbReference type="NCBI Taxonomy" id="36881"/>
    <lineage>
        <taxon>Eukaryota</taxon>
        <taxon>Viridiplantae</taxon>
        <taxon>Chlorophyta</taxon>
        <taxon>Pyramimonadophyceae</taxon>
        <taxon>Pyramimonadales</taxon>
        <taxon>Pyramimonadaceae</taxon>
        <taxon>Cymbomonas</taxon>
    </lineage>
</organism>
<feature type="compositionally biased region" description="Basic and acidic residues" evidence="6">
    <location>
        <begin position="325"/>
        <end position="336"/>
    </location>
</feature>
<keyword evidence="5" id="KW-0539">Nucleus</keyword>
<dbReference type="PROSITE" id="PS51032">
    <property type="entry name" value="AP2_ERF"/>
    <property type="match status" value="1"/>
</dbReference>
<dbReference type="AlphaFoldDB" id="A0AAE0BK47"/>
<dbReference type="EMBL" id="LGRX02034352">
    <property type="protein sequence ID" value="KAK3238036.1"/>
    <property type="molecule type" value="Genomic_DNA"/>
</dbReference>
<proteinExistence type="predicted"/>
<comment type="caution">
    <text evidence="8">The sequence shown here is derived from an EMBL/GenBank/DDBJ whole genome shotgun (WGS) entry which is preliminary data.</text>
</comment>
<dbReference type="GO" id="GO:0003700">
    <property type="term" value="F:DNA-binding transcription factor activity"/>
    <property type="evidence" value="ECO:0007669"/>
    <property type="project" value="InterPro"/>
</dbReference>
<feature type="non-terminal residue" evidence="8">
    <location>
        <position position="336"/>
    </location>
</feature>
<evidence type="ECO:0000313" key="8">
    <source>
        <dbReference type="EMBL" id="KAK3238036.1"/>
    </source>
</evidence>
<dbReference type="Proteomes" id="UP001190700">
    <property type="component" value="Unassembled WGS sequence"/>
</dbReference>
<dbReference type="InterPro" id="IPR036955">
    <property type="entry name" value="AP2/ERF_dom_sf"/>
</dbReference>
<dbReference type="GO" id="GO:0003677">
    <property type="term" value="F:DNA binding"/>
    <property type="evidence" value="ECO:0007669"/>
    <property type="project" value="UniProtKB-KW"/>
</dbReference>
<protein>
    <recommendedName>
        <fullName evidence="7">AP2/ERF domain-containing protein</fullName>
    </recommendedName>
</protein>
<evidence type="ECO:0000256" key="5">
    <source>
        <dbReference type="ARBA" id="ARBA00023242"/>
    </source>
</evidence>
<keyword evidence="2" id="KW-0805">Transcription regulation</keyword>
<evidence type="ECO:0000313" key="9">
    <source>
        <dbReference type="Proteomes" id="UP001190700"/>
    </source>
</evidence>
<keyword evidence="3" id="KW-0238">DNA-binding</keyword>
<feature type="compositionally biased region" description="Polar residues" evidence="6">
    <location>
        <begin position="309"/>
        <end position="323"/>
    </location>
</feature>
<comment type="subcellular location">
    <subcellularLocation>
        <location evidence="1">Nucleus</location>
    </subcellularLocation>
</comment>
<evidence type="ECO:0000259" key="7">
    <source>
        <dbReference type="PROSITE" id="PS51032"/>
    </source>
</evidence>
<gene>
    <name evidence="8" type="ORF">CYMTET_51924</name>
</gene>
<name>A0AAE0BK47_9CHLO</name>
<keyword evidence="4" id="KW-0804">Transcription</keyword>
<evidence type="ECO:0000256" key="1">
    <source>
        <dbReference type="ARBA" id="ARBA00004123"/>
    </source>
</evidence>